<feature type="compositionally biased region" description="Polar residues" evidence="1">
    <location>
        <begin position="107"/>
        <end position="117"/>
    </location>
</feature>
<feature type="compositionally biased region" description="Low complexity" evidence="1">
    <location>
        <begin position="200"/>
        <end position="211"/>
    </location>
</feature>
<evidence type="ECO:0000256" key="1">
    <source>
        <dbReference type="SAM" id="MobiDB-lite"/>
    </source>
</evidence>
<organism evidence="2 3">
    <name type="scientific">Steccherinum ochraceum</name>
    <dbReference type="NCBI Taxonomy" id="92696"/>
    <lineage>
        <taxon>Eukaryota</taxon>
        <taxon>Fungi</taxon>
        <taxon>Dikarya</taxon>
        <taxon>Basidiomycota</taxon>
        <taxon>Agaricomycotina</taxon>
        <taxon>Agaricomycetes</taxon>
        <taxon>Polyporales</taxon>
        <taxon>Steccherinaceae</taxon>
        <taxon>Steccherinum</taxon>
    </lineage>
</organism>
<dbReference type="EMBL" id="RWJN01000095">
    <property type="protein sequence ID" value="TCD67497.1"/>
    <property type="molecule type" value="Genomic_DNA"/>
</dbReference>
<feature type="compositionally biased region" description="Basic and acidic residues" evidence="1">
    <location>
        <begin position="140"/>
        <end position="149"/>
    </location>
</feature>
<reference evidence="2 3" key="1">
    <citation type="submission" date="2018-11" db="EMBL/GenBank/DDBJ databases">
        <title>Genome assembly of Steccherinum ochraceum LE-BIN_3174, the white-rot fungus of the Steccherinaceae family (The Residual Polyporoid clade, Polyporales, Basidiomycota).</title>
        <authorList>
            <person name="Fedorova T.V."/>
            <person name="Glazunova O.A."/>
            <person name="Landesman E.O."/>
            <person name="Moiseenko K.V."/>
            <person name="Psurtseva N.V."/>
            <person name="Savinova O.S."/>
            <person name="Shakhova N.V."/>
            <person name="Tyazhelova T.V."/>
            <person name="Vasina D.V."/>
        </authorList>
    </citation>
    <scope>NUCLEOTIDE SEQUENCE [LARGE SCALE GENOMIC DNA]</scope>
    <source>
        <strain evidence="2 3">LE-BIN_3174</strain>
    </source>
</reference>
<dbReference type="Proteomes" id="UP000292702">
    <property type="component" value="Unassembled WGS sequence"/>
</dbReference>
<feature type="region of interest" description="Disordered" evidence="1">
    <location>
        <begin position="1"/>
        <end position="20"/>
    </location>
</feature>
<feature type="region of interest" description="Disordered" evidence="1">
    <location>
        <begin position="280"/>
        <end position="312"/>
    </location>
</feature>
<name>A0A4V2MWT6_9APHY</name>
<keyword evidence="3" id="KW-1185">Reference proteome</keyword>
<feature type="region of interest" description="Disordered" evidence="1">
    <location>
        <begin position="30"/>
        <end position="62"/>
    </location>
</feature>
<proteinExistence type="predicted"/>
<gene>
    <name evidence="2" type="ORF">EIP91_012302</name>
</gene>
<evidence type="ECO:0000313" key="2">
    <source>
        <dbReference type="EMBL" id="TCD67497.1"/>
    </source>
</evidence>
<feature type="compositionally biased region" description="Low complexity" evidence="1">
    <location>
        <begin position="221"/>
        <end position="240"/>
    </location>
</feature>
<feature type="region of interest" description="Disordered" evidence="1">
    <location>
        <begin position="75"/>
        <end position="241"/>
    </location>
</feature>
<feature type="compositionally biased region" description="Basic and acidic residues" evidence="1">
    <location>
        <begin position="32"/>
        <end position="46"/>
    </location>
</feature>
<comment type="caution">
    <text evidence="2">The sequence shown here is derived from an EMBL/GenBank/DDBJ whole genome shotgun (WGS) entry which is preliminary data.</text>
</comment>
<evidence type="ECO:0000313" key="3">
    <source>
        <dbReference type="Proteomes" id="UP000292702"/>
    </source>
</evidence>
<sequence>MNSPASPKKLKKKPRLADAQRAVYCNVVESRVISEKGESEDREKKSRGLNASAPKTRPMSTFSYVHVMPVKAKLGPFPKQSLDETHYQSVSSDSERSRYTKKEHVQVANNDSSSTLSLERPSEGKRRQDVERHSRRRSVDHRQQEEIQQRPRHRRHHTAQDSSSQVAPQPEDMRSTRRPTHSRAISVSEPDPPPPKSRRPLPQIPTASSPEPSRHPRHRSSSTPSQARPLSTSTVSTTMSAMPMLKPTRICGSRTFAYAQQSLQASTATLQDILQDPKRLPTTSQKQPAAGSKFLENMSVSGRYPPSLMSRK</sequence>
<feature type="compositionally biased region" description="Basic and acidic residues" evidence="1">
    <location>
        <begin position="120"/>
        <end position="132"/>
    </location>
</feature>
<feature type="compositionally biased region" description="Basic and acidic residues" evidence="1">
    <location>
        <begin position="93"/>
        <end position="105"/>
    </location>
</feature>
<protein>
    <submittedName>
        <fullName evidence="2">Uncharacterized protein</fullName>
    </submittedName>
</protein>
<dbReference type="AlphaFoldDB" id="A0A4V2MWT6"/>
<accession>A0A4V2MWT6</accession>